<dbReference type="PANTHER" id="PTHR43557">
    <property type="entry name" value="APOPTOSIS-INDUCING FACTOR 1"/>
    <property type="match status" value="1"/>
</dbReference>
<dbReference type="PANTHER" id="PTHR43557:SF2">
    <property type="entry name" value="RIESKE DOMAIN-CONTAINING PROTEIN-RELATED"/>
    <property type="match status" value="1"/>
</dbReference>
<evidence type="ECO:0000256" key="4">
    <source>
        <dbReference type="ARBA" id="ARBA00023002"/>
    </source>
</evidence>
<accession>A0ABV6A250</accession>
<dbReference type="InterPro" id="IPR050446">
    <property type="entry name" value="FAD-oxidoreductase/Apoptosis"/>
</dbReference>
<sequence>MNRAERIVVVGTGVAALRAAERLRELGFCGEIMMIGAERHWPYHRPALCKQLLVGGVPSDVRLAAYGVLDVVWRLGTTVRALNPKRRVVELPGGEEVRYDGLVIATGVEAKRLAGIPHGDPRVTVMRTLPDALALQRGIATGRGPVVVIGGGFTGCEIASSMRELNREVTVVARSAPLLGAALGQELGKRLTDVHRSRGVDVAFGATVQHWSSQVDGLGVYLSTGKVINASCVVVAAGSVPCVSWLRGSGLVLEDGVLCDPGCHVIGAEDVVAAGDVARWPNLRFDTTPRRVEHWINAVEMGRAAAENLLAGKQDARPFTPVPRFWSEQHGLRIQAAGIPKLGTDTVMLSPPVGGHRGVTGHVREGRLMGVVGVNNPAAVLAWTKELEKQAPATKPTQNVDVRRRQKQ</sequence>
<evidence type="ECO:0000313" key="8">
    <source>
        <dbReference type="Proteomes" id="UP001589693"/>
    </source>
</evidence>
<dbReference type="RefSeq" id="WP_377856924.1">
    <property type="nucleotide sequence ID" value="NZ_JBHLZU010000020.1"/>
</dbReference>
<dbReference type="Gene3D" id="3.50.50.60">
    <property type="entry name" value="FAD/NAD(P)-binding domain"/>
    <property type="match status" value="2"/>
</dbReference>
<dbReference type="InterPro" id="IPR016156">
    <property type="entry name" value="FAD/NAD-linked_Rdtase_dimer_sf"/>
</dbReference>
<keyword evidence="3" id="KW-0274">FAD</keyword>
<evidence type="ECO:0000313" key="7">
    <source>
        <dbReference type="EMBL" id="MFB9907209.1"/>
    </source>
</evidence>
<comment type="cofactor">
    <cofactor evidence="1">
        <name>FAD</name>
        <dbReference type="ChEBI" id="CHEBI:57692"/>
    </cofactor>
</comment>
<organism evidence="7 8">
    <name type="scientific">Allokutzneria oryzae</name>
    <dbReference type="NCBI Taxonomy" id="1378989"/>
    <lineage>
        <taxon>Bacteria</taxon>
        <taxon>Bacillati</taxon>
        <taxon>Actinomycetota</taxon>
        <taxon>Actinomycetes</taxon>
        <taxon>Pseudonocardiales</taxon>
        <taxon>Pseudonocardiaceae</taxon>
        <taxon>Allokutzneria</taxon>
    </lineage>
</organism>
<feature type="domain" description="Reductase C-terminal" evidence="6">
    <location>
        <begin position="325"/>
        <end position="394"/>
    </location>
</feature>
<protein>
    <submittedName>
        <fullName evidence="7">NAD(P)/FAD-dependent oxidoreductase</fullName>
    </submittedName>
</protein>
<dbReference type="Proteomes" id="UP001589693">
    <property type="component" value="Unassembled WGS sequence"/>
</dbReference>
<keyword evidence="4" id="KW-0560">Oxidoreductase</keyword>
<evidence type="ECO:0000259" key="5">
    <source>
        <dbReference type="Pfam" id="PF07992"/>
    </source>
</evidence>
<dbReference type="Pfam" id="PF07992">
    <property type="entry name" value="Pyr_redox_2"/>
    <property type="match status" value="1"/>
</dbReference>
<evidence type="ECO:0000256" key="3">
    <source>
        <dbReference type="ARBA" id="ARBA00022827"/>
    </source>
</evidence>
<dbReference type="Gene3D" id="3.30.390.30">
    <property type="match status" value="1"/>
</dbReference>
<dbReference type="InterPro" id="IPR036188">
    <property type="entry name" value="FAD/NAD-bd_sf"/>
</dbReference>
<dbReference type="SUPFAM" id="SSF51905">
    <property type="entry name" value="FAD/NAD(P)-binding domain"/>
    <property type="match status" value="2"/>
</dbReference>
<dbReference type="PRINTS" id="PR00411">
    <property type="entry name" value="PNDRDTASEI"/>
</dbReference>
<dbReference type="Pfam" id="PF14759">
    <property type="entry name" value="Reductase_C"/>
    <property type="match status" value="1"/>
</dbReference>
<reference evidence="7 8" key="1">
    <citation type="submission" date="2024-09" db="EMBL/GenBank/DDBJ databases">
        <authorList>
            <person name="Sun Q."/>
            <person name="Mori K."/>
        </authorList>
    </citation>
    <scope>NUCLEOTIDE SEQUENCE [LARGE SCALE GENOMIC DNA]</scope>
    <source>
        <strain evidence="7 8">TBRC 7907</strain>
    </source>
</reference>
<dbReference type="SUPFAM" id="SSF55424">
    <property type="entry name" value="FAD/NAD-linked reductases, dimerisation (C-terminal) domain"/>
    <property type="match status" value="1"/>
</dbReference>
<dbReference type="PRINTS" id="PR00368">
    <property type="entry name" value="FADPNR"/>
</dbReference>
<keyword evidence="8" id="KW-1185">Reference proteome</keyword>
<dbReference type="InterPro" id="IPR028202">
    <property type="entry name" value="Reductase_C"/>
</dbReference>
<dbReference type="InterPro" id="IPR023753">
    <property type="entry name" value="FAD/NAD-binding_dom"/>
</dbReference>
<evidence type="ECO:0000256" key="2">
    <source>
        <dbReference type="ARBA" id="ARBA00022630"/>
    </source>
</evidence>
<dbReference type="EMBL" id="JBHLZU010000020">
    <property type="protein sequence ID" value="MFB9907209.1"/>
    <property type="molecule type" value="Genomic_DNA"/>
</dbReference>
<evidence type="ECO:0000256" key="1">
    <source>
        <dbReference type="ARBA" id="ARBA00001974"/>
    </source>
</evidence>
<comment type="caution">
    <text evidence="7">The sequence shown here is derived from an EMBL/GenBank/DDBJ whole genome shotgun (WGS) entry which is preliminary data.</text>
</comment>
<evidence type="ECO:0000259" key="6">
    <source>
        <dbReference type="Pfam" id="PF14759"/>
    </source>
</evidence>
<proteinExistence type="predicted"/>
<feature type="domain" description="FAD/NAD(P)-binding" evidence="5">
    <location>
        <begin position="6"/>
        <end position="302"/>
    </location>
</feature>
<gene>
    <name evidence="7" type="ORF">ACFFQA_25010</name>
</gene>
<name>A0ABV6A250_9PSEU</name>
<keyword evidence="2" id="KW-0285">Flavoprotein</keyword>